<dbReference type="Proteomes" id="UP000032679">
    <property type="component" value="Unassembled WGS sequence"/>
</dbReference>
<dbReference type="SUPFAM" id="SSF53955">
    <property type="entry name" value="Lysozyme-like"/>
    <property type="match status" value="1"/>
</dbReference>
<dbReference type="EMBL" id="BALE01000009">
    <property type="protein sequence ID" value="GAN53393.1"/>
    <property type="molecule type" value="Genomic_DNA"/>
</dbReference>
<dbReference type="RefSeq" id="WP_053053672.1">
    <property type="nucleotide sequence ID" value="NZ_BALE01000009.1"/>
</dbReference>
<organism evidence="2 3">
    <name type="scientific">Tanticharoenia sakaeratensis NBRC 103193</name>
    <dbReference type="NCBI Taxonomy" id="1231623"/>
    <lineage>
        <taxon>Bacteria</taxon>
        <taxon>Pseudomonadati</taxon>
        <taxon>Pseudomonadota</taxon>
        <taxon>Alphaproteobacteria</taxon>
        <taxon>Acetobacterales</taxon>
        <taxon>Acetobacteraceae</taxon>
        <taxon>Tanticharoenia</taxon>
    </lineage>
</organism>
<keyword evidence="1" id="KW-0732">Signal</keyword>
<evidence type="ECO:0000313" key="3">
    <source>
        <dbReference type="Proteomes" id="UP000032679"/>
    </source>
</evidence>
<evidence type="ECO:0000256" key="1">
    <source>
        <dbReference type="SAM" id="SignalP"/>
    </source>
</evidence>
<feature type="chain" id="PRO_5002308088" evidence="1">
    <location>
        <begin position="24"/>
        <end position="270"/>
    </location>
</feature>
<evidence type="ECO:0000313" key="2">
    <source>
        <dbReference type="EMBL" id="GAN53393.1"/>
    </source>
</evidence>
<proteinExistence type="predicted"/>
<accession>A0A0D6MJE3</accession>
<sequence length="270" mass="28807">MTLFCRLLGLLTCLALLLRTASAHDSSSMIAAVPLGDPAAQCARAAATAESAFQIPTRLLDAISRIESGRRDPESGALRAWPWTIDANGHGYFYETKEEAIAAARDFLNRGVTSLDVGCMQINLRNHPDAFASLDAAFDPMANARYAAEFLGTLFRKKHGWPAAAGAYHSQTPGIGDDYARRVMALWTGGALPGFSHIIPLSAGFRPAEQTPLGSPFTPHPPTAIAYGPPPRIIRRATAPGSAFGGMAASSGRTLAAYRAMPVRMAWRGR</sequence>
<reference evidence="2 3" key="1">
    <citation type="submission" date="2012-10" db="EMBL/GenBank/DDBJ databases">
        <title>Genome sequencing of Tanticharoenia sakaeratensis NBRC 103193.</title>
        <authorList>
            <person name="Azuma Y."/>
            <person name="Hadano H."/>
            <person name="Hirakawa H."/>
            <person name="Matsushita K."/>
        </authorList>
    </citation>
    <scope>NUCLEOTIDE SEQUENCE [LARGE SCALE GENOMIC DNA]</scope>
    <source>
        <strain evidence="2 3">NBRC 103193</strain>
    </source>
</reference>
<gene>
    <name evidence="2" type="ORF">Tasa_009_188</name>
</gene>
<dbReference type="STRING" id="1231623.Tasa_009_188"/>
<comment type="caution">
    <text evidence="2">The sequence shown here is derived from an EMBL/GenBank/DDBJ whole genome shotgun (WGS) entry which is preliminary data.</text>
</comment>
<name>A0A0D6MJE3_9PROT</name>
<dbReference type="AlphaFoldDB" id="A0A0D6MJE3"/>
<feature type="signal peptide" evidence="1">
    <location>
        <begin position="1"/>
        <end position="23"/>
    </location>
</feature>
<keyword evidence="3" id="KW-1185">Reference proteome</keyword>
<dbReference type="InterPro" id="IPR023346">
    <property type="entry name" value="Lysozyme-like_dom_sf"/>
</dbReference>
<dbReference type="CDD" id="cd13400">
    <property type="entry name" value="LT_IagB-like"/>
    <property type="match status" value="1"/>
</dbReference>
<protein>
    <submittedName>
        <fullName evidence="2">Uncharacterized protein</fullName>
    </submittedName>
</protein>
<dbReference type="OrthoDB" id="5945995at2"/>